<feature type="transmembrane region" description="Helical" evidence="6">
    <location>
        <begin position="79"/>
        <end position="97"/>
    </location>
</feature>
<keyword evidence="3" id="KW-0201">Cytochrome c-type biogenesis</keyword>
<dbReference type="STRING" id="1770053.SAMN05216551_11681"/>
<evidence type="ECO:0000313" key="8">
    <source>
        <dbReference type="EMBL" id="SDV51338.1"/>
    </source>
</evidence>
<evidence type="ECO:0000256" key="4">
    <source>
        <dbReference type="ARBA" id="ARBA00022989"/>
    </source>
</evidence>
<keyword evidence="4 6" id="KW-1133">Transmembrane helix</keyword>
<dbReference type="Pfam" id="PF05140">
    <property type="entry name" value="ResB"/>
    <property type="match status" value="1"/>
</dbReference>
<protein>
    <submittedName>
        <fullName evidence="8">Cytochrome c biogenesis protein</fullName>
    </submittedName>
</protein>
<keyword evidence="9" id="KW-1185">Reference proteome</keyword>
<reference evidence="9" key="1">
    <citation type="submission" date="2016-09" db="EMBL/GenBank/DDBJ databases">
        <authorList>
            <person name="Varghese N."/>
            <person name="Submissions S."/>
        </authorList>
    </citation>
    <scope>NUCLEOTIDE SEQUENCE [LARGE SCALE GENOMIC DNA]</scope>
    <source>
        <strain evidence="9">JS23</strain>
    </source>
</reference>
<dbReference type="EMBL" id="FNLO01000016">
    <property type="protein sequence ID" value="SDV51338.1"/>
    <property type="molecule type" value="Genomic_DNA"/>
</dbReference>
<evidence type="ECO:0000256" key="5">
    <source>
        <dbReference type="ARBA" id="ARBA00023136"/>
    </source>
</evidence>
<evidence type="ECO:0000256" key="1">
    <source>
        <dbReference type="ARBA" id="ARBA00004141"/>
    </source>
</evidence>
<keyword evidence="2 6" id="KW-0812">Transmembrane</keyword>
<evidence type="ECO:0000256" key="3">
    <source>
        <dbReference type="ARBA" id="ARBA00022748"/>
    </source>
</evidence>
<dbReference type="GO" id="GO:0017004">
    <property type="term" value="P:cytochrome complex assembly"/>
    <property type="evidence" value="ECO:0007669"/>
    <property type="project" value="UniProtKB-KW"/>
</dbReference>
<proteinExistence type="predicted"/>
<dbReference type="PANTHER" id="PTHR31566:SF0">
    <property type="entry name" value="CYTOCHROME C BIOGENESIS PROTEIN CCS1, CHLOROPLASTIC"/>
    <property type="match status" value="1"/>
</dbReference>
<dbReference type="GO" id="GO:0016020">
    <property type="term" value="C:membrane"/>
    <property type="evidence" value="ECO:0007669"/>
    <property type="project" value="UniProtKB-SubCell"/>
</dbReference>
<name>A0A1H2PVI5_9BURK</name>
<feature type="domain" description="ResB-like" evidence="7">
    <location>
        <begin position="25"/>
        <end position="703"/>
    </location>
</feature>
<dbReference type="AlphaFoldDB" id="A0A1H2PVI5"/>
<accession>A0A1H2PVI5</accession>
<dbReference type="InterPro" id="IPR023494">
    <property type="entry name" value="Cyt_c_bgen_Ccs1/CcsB/ResB"/>
</dbReference>
<dbReference type="RefSeq" id="WP_091912881.1">
    <property type="nucleotide sequence ID" value="NZ_FNLO01000016.1"/>
</dbReference>
<organism evidence="8 9">
    <name type="scientific">Chitinasiproducens palmae</name>
    <dbReference type="NCBI Taxonomy" id="1770053"/>
    <lineage>
        <taxon>Bacteria</taxon>
        <taxon>Pseudomonadati</taxon>
        <taxon>Pseudomonadota</taxon>
        <taxon>Betaproteobacteria</taxon>
        <taxon>Burkholderiales</taxon>
        <taxon>Burkholderiaceae</taxon>
        <taxon>Chitinasiproducens</taxon>
    </lineage>
</organism>
<evidence type="ECO:0000313" key="9">
    <source>
        <dbReference type="Proteomes" id="UP000243719"/>
    </source>
</evidence>
<dbReference type="Proteomes" id="UP000243719">
    <property type="component" value="Unassembled WGS sequence"/>
</dbReference>
<comment type="subcellular location">
    <subcellularLocation>
        <location evidence="1">Membrane</location>
        <topology evidence="1">Multi-pass membrane protein</topology>
    </subcellularLocation>
</comment>
<dbReference type="InterPro" id="IPR007816">
    <property type="entry name" value="ResB-like_domain"/>
</dbReference>
<feature type="transmembrane region" description="Helical" evidence="6">
    <location>
        <begin position="179"/>
        <end position="197"/>
    </location>
</feature>
<feature type="transmembrane region" description="Helical" evidence="6">
    <location>
        <begin position="649"/>
        <end position="667"/>
    </location>
</feature>
<evidence type="ECO:0000259" key="7">
    <source>
        <dbReference type="Pfam" id="PF05140"/>
    </source>
</evidence>
<keyword evidence="5 6" id="KW-0472">Membrane</keyword>
<evidence type="ECO:0000256" key="6">
    <source>
        <dbReference type="SAM" id="Phobius"/>
    </source>
</evidence>
<sequence>MSVSPGPSPRHRRVVKDTVELIGSMRFAIALLVLIAIASLVGTVVNQQEPYPNYVNQFGPFWADIFRALGIFDVYSSSWFLLIMAFLVVSISICVWRNGPKMLADARNWKDRVREQSLLAFGHRDAFPAAQPRGEAVGALQRLLTRRGYKFVTRDKDASETGGAGATLIAAKRGTASRFGYISAHLAIVVICVGGLLDSGLGIHLQSWMFNKTPIAGQPMVGGVSDAHRLATWNPSFRGYAWVPEGQQVSTAILNRPNGMLVQDLPITIQLKKFVVDYYSTGMPKLFASDIVVVDHATGKTTPVRIEVNKPATFDGISIYQSSFEDGGTTLALSLYPMHGAGMQPKRIDGKIGGSYALGDGQTLEFVDFRAINVENMSNADGRNDVRGVAKRSLAEAFDERLGSGAKTSRPQSLHNIGPSLRFKLRDASGQAREFNNYMVPTTIDGESLFLAGMRATPDAPFRYLRLPADADGSLTEWMRLRAALADPNLRAIAASRFAERSGRAGGPAMIEQLRQSALRVLSLFAGADAPPAADAQDHASGASGAPGGFTAVAGFIERTVPKAEQEKAAGLLLRVLQGSVWDLWQAARERDSQPPLQPDEHTGRFIDTSLNALSDSFFYGSPVFLQLDSFKQVQASVFQLTRAPGKKIVYLGSLLLVLGVFAMFYIRERRVWFWIKDRDQGAQILMAMSCTRKTLDFETEFRQLRAAARAEAGAPPAPDAP</sequence>
<feature type="transmembrane region" description="Helical" evidence="6">
    <location>
        <begin position="21"/>
        <end position="45"/>
    </location>
</feature>
<gene>
    <name evidence="8" type="ORF">SAMN05216551_11681</name>
</gene>
<dbReference type="OrthoDB" id="9770923at2"/>
<dbReference type="PANTHER" id="PTHR31566">
    <property type="entry name" value="CYTOCHROME C BIOGENESIS PROTEIN CCS1, CHLOROPLASTIC"/>
    <property type="match status" value="1"/>
</dbReference>
<evidence type="ECO:0000256" key="2">
    <source>
        <dbReference type="ARBA" id="ARBA00022692"/>
    </source>
</evidence>